<evidence type="ECO:0000259" key="3">
    <source>
        <dbReference type="SMART" id="SM00912"/>
    </source>
</evidence>
<gene>
    <name evidence="4" type="ORF">HCG48_13925</name>
</gene>
<keyword evidence="2" id="KW-0732">Signal</keyword>
<evidence type="ECO:0000256" key="1">
    <source>
        <dbReference type="SAM" id="MobiDB-lite"/>
    </source>
</evidence>
<dbReference type="Pfam" id="PF05860">
    <property type="entry name" value="TPS"/>
    <property type="match status" value="1"/>
</dbReference>
<feature type="region of interest" description="Disordered" evidence="1">
    <location>
        <begin position="1006"/>
        <end position="1027"/>
    </location>
</feature>
<dbReference type="RefSeq" id="WP_168569699.1">
    <property type="nucleotide sequence ID" value="NZ_CP051167.1"/>
</dbReference>
<feature type="region of interest" description="Disordered" evidence="1">
    <location>
        <begin position="955"/>
        <end position="979"/>
    </location>
</feature>
<feature type="domain" description="Filamentous haemagglutinin FhaB/tRNA nuclease CdiA-like TPS" evidence="3">
    <location>
        <begin position="36"/>
        <end position="147"/>
    </location>
</feature>
<sequence length="1027" mass="103411">MFYLSYAQFRHPKLVFGLWLSLFAFSPGAIAQVIPDGSLPQNTIVTPQGNQMAIDGGTRSGANLFHSFEEFSLTSQQSAIFNNGLDIQNIFSRVTGGKLSEIDGLLQTKGGANLFLLNPSGIVFGPNARLNVGGSFVASSAEAIAFGDGSQFGVRPNSDRALLSIAVPIGLQFGSNPGAIVHRSIAAEGSGNPAGFQVPFGRTLGMIGGDVSIEGGRLGAPEGRIELGSVGDSSFVELAIADSGWSFGYEGVEQWGAIAIGDGARLNTSGRGGGAMQLVGGQIAISGGSQLLAITAGDRDGEPMTLRGNDSIAIASRSTLSTRTQGGGNGGDLRLSGANLTLADGAIVATGTEGAGRGGDLTIEAPGTVQISGADPDNFTLLVGDSTADGAAGAIEMNAGNVFLQGTAAISNRALGNGNGGNISINTREDFTAIGTGFASFETLIGAALSAQLPPDALIGGVFTATNGGGQSGKIIIESGGSVQLFNGASIFSPTFSGAAGGNIEVRADGAIAANASGLLTTTIGNSGAAGNIFLDATRIAIEDGSVVSSATLLGSGSGGDVVLNASDTVEIVRSIPGNLLPTGILNNSILGTGDAGEIRILARRLTIREGGLIVSNTGGLVGSDVITSGGRGGDIIINTSESVEISGISADGVDTSGPGTTSFGDLPAGNLIVTTKRMVVDGGAIVSSATLGAGDGGTLTIRASESLEVRGTSAITGLPTSLTTSSGRADIPQLEATGNGGDLRIFTPELHVSEGAALDVRSLGSGGAGTLEIAAQTVRLDRGGTLNAATVAGTGGNIQVQAPDFILRRGSQITTNAGNTNGGNITIATETLAAIENSDITANAREGRGGRVSIDATGIFGTAFRDRQTPESDITATSALGPEFSGVVEIETPEADPSAGLVEFPSEVRDASNQIATGCAADSGNVFVVTGRGGLPENPTQLFQRHQAWRDLRSPATAEREDFRETTNPATPETQNRRGMLQRSPFAIEATEWTVGSQGEIILKAAGNGSSDPSPFSACPVSRTPE</sequence>
<evidence type="ECO:0000313" key="4">
    <source>
        <dbReference type="EMBL" id="QIZ71547.1"/>
    </source>
</evidence>
<evidence type="ECO:0000256" key="2">
    <source>
        <dbReference type="SAM" id="SignalP"/>
    </source>
</evidence>
<name>A0A6H1TZG5_9CYAN</name>
<reference evidence="4 5" key="1">
    <citation type="submission" date="2020-04" db="EMBL/GenBank/DDBJ databases">
        <authorList>
            <person name="Basu S."/>
            <person name="Maruthanayagam V."/>
            <person name="Chakraborty S."/>
            <person name="Pramanik A."/>
            <person name="Mukherjee J."/>
            <person name="Brink B."/>
        </authorList>
    </citation>
    <scope>NUCLEOTIDE SEQUENCE [LARGE SCALE GENOMIC DNA]</scope>
    <source>
        <strain evidence="4 5">AP17</strain>
    </source>
</reference>
<dbReference type="InterPro" id="IPR008638">
    <property type="entry name" value="FhaB/CdiA-like_TPS"/>
</dbReference>
<organism evidence="4 5">
    <name type="scientific">Oxynema aestuarii AP17</name>
    <dbReference type="NCBI Taxonomy" id="2064643"/>
    <lineage>
        <taxon>Bacteria</taxon>
        <taxon>Bacillati</taxon>
        <taxon>Cyanobacteriota</taxon>
        <taxon>Cyanophyceae</taxon>
        <taxon>Oscillatoriophycideae</taxon>
        <taxon>Oscillatoriales</taxon>
        <taxon>Oscillatoriaceae</taxon>
        <taxon>Oxynema</taxon>
        <taxon>Oxynema aestuarii</taxon>
    </lineage>
</organism>
<dbReference type="KEGG" id="oxy:HCG48_13925"/>
<dbReference type="InterPro" id="IPR012334">
    <property type="entry name" value="Pectin_lyas_fold"/>
</dbReference>
<feature type="compositionally biased region" description="Basic and acidic residues" evidence="1">
    <location>
        <begin position="955"/>
        <end position="966"/>
    </location>
</feature>
<dbReference type="NCBIfam" id="TIGR01901">
    <property type="entry name" value="adhes_NPXG"/>
    <property type="match status" value="1"/>
</dbReference>
<feature type="chain" id="PRO_5026070264" evidence="2">
    <location>
        <begin position="32"/>
        <end position="1027"/>
    </location>
</feature>
<dbReference type="AlphaFoldDB" id="A0A6H1TZG5"/>
<dbReference type="EMBL" id="CP051167">
    <property type="protein sequence ID" value="QIZ71547.1"/>
    <property type="molecule type" value="Genomic_DNA"/>
</dbReference>
<accession>A0A6H1TZG5</accession>
<evidence type="ECO:0000313" key="5">
    <source>
        <dbReference type="Proteomes" id="UP000500857"/>
    </source>
</evidence>
<dbReference type="InterPro" id="IPR011050">
    <property type="entry name" value="Pectin_lyase_fold/virulence"/>
</dbReference>
<dbReference type="SUPFAM" id="SSF51126">
    <property type="entry name" value="Pectin lyase-like"/>
    <property type="match status" value="3"/>
</dbReference>
<feature type="signal peptide" evidence="2">
    <location>
        <begin position="1"/>
        <end position="31"/>
    </location>
</feature>
<dbReference type="Gene3D" id="2.160.20.10">
    <property type="entry name" value="Single-stranded right-handed beta-helix, Pectin lyase-like"/>
    <property type="match status" value="3"/>
</dbReference>
<keyword evidence="5" id="KW-1185">Reference proteome</keyword>
<proteinExistence type="predicted"/>
<dbReference type="Proteomes" id="UP000500857">
    <property type="component" value="Chromosome"/>
</dbReference>
<dbReference type="SMART" id="SM00912">
    <property type="entry name" value="Haemagg_act"/>
    <property type="match status" value="1"/>
</dbReference>
<protein>
    <submittedName>
        <fullName evidence="4">S-layer family protein</fullName>
    </submittedName>
</protein>